<proteinExistence type="predicted"/>
<feature type="chain" id="PRO_5021346502" description="Lipocalin-like domain-containing protein" evidence="1">
    <location>
        <begin position="24"/>
        <end position="275"/>
    </location>
</feature>
<evidence type="ECO:0000256" key="1">
    <source>
        <dbReference type="SAM" id="SignalP"/>
    </source>
</evidence>
<name>A0A4Y9IKK0_9BACT</name>
<evidence type="ECO:0000313" key="3">
    <source>
        <dbReference type="Proteomes" id="UP000298285"/>
    </source>
</evidence>
<keyword evidence="1" id="KW-0732">Signal</keyword>
<protein>
    <recommendedName>
        <fullName evidence="4">Lipocalin-like domain-containing protein</fullName>
    </recommendedName>
</protein>
<comment type="caution">
    <text evidence="2">The sequence shown here is derived from an EMBL/GenBank/DDBJ whole genome shotgun (WGS) entry which is preliminary data.</text>
</comment>
<feature type="signal peptide" evidence="1">
    <location>
        <begin position="1"/>
        <end position="23"/>
    </location>
</feature>
<accession>A0A4Y9IKK0</accession>
<dbReference type="OrthoDB" id="1118231at2"/>
<reference evidence="2 3" key="1">
    <citation type="submission" date="2019-03" db="EMBL/GenBank/DDBJ databases">
        <title>Diversity of the mouse oral microbiome.</title>
        <authorList>
            <person name="Joseph S."/>
            <person name="Aduse-Opoku J."/>
            <person name="Curtis M."/>
            <person name="Wade W."/>
            <person name="Hashim A."/>
        </authorList>
    </citation>
    <scope>NUCLEOTIDE SEQUENCE [LARGE SCALE GENOMIC DNA]</scope>
    <source>
        <strain evidence="2 3">P11</strain>
    </source>
</reference>
<dbReference type="Proteomes" id="UP000298285">
    <property type="component" value="Unassembled WGS sequence"/>
</dbReference>
<sequence length="275" mass="30854">MMGNLTKSLTLFLFVFLMFSCSSDDDERVSPTMAEKVTEDVKWIDNNANSKFASFEFNKSGNYIIVENVINRSISKQKTYFGTYKITGDSTIVLSDLGTIKVLNATEGTVALEITLTGISTSLAFNGSKKENMKVTTKTELFCRTWKFVKKNGETVKGTEYEDGIVLFSKAGTYFTEFPYGERDDIEGISAFWKWKPGTNESQFFYSWDGSFEDNDDFVTIDVLTNTSLKITDVFEDDGKTYTDVWELIPATNTKSSISQGVKKENGGKGFLGNR</sequence>
<gene>
    <name evidence="2" type="ORF">E4T88_10330</name>
</gene>
<evidence type="ECO:0000313" key="2">
    <source>
        <dbReference type="EMBL" id="TFU89077.1"/>
    </source>
</evidence>
<dbReference type="PROSITE" id="PS51257">
    <property type="entry name" value="PROKAR_LIPOPROTEIN"/>
    <property type="match status" value="1"/>
</dbReference>
<dbReference type="RefSeq" id="WP_135105368.1">
    <property type="nucleotide sequence ID" value="NZ_JADGKW010000003.1"/>
</dbReference>
<dbReference type="EMBL" id="SPPK01000003">
    <property type="protein sequence ID" value="TFU89077.1"/>
    <property type="molecule type" value="Genomic_DNA"/>
</dbReference>
<evidence type="ECO:0008006" key="4">
    <source>
        <dbReference type="Google" id="ProtNLM"/>
    </source>
</evidence>
<dbReference type="AlphaFoldDB" id="A0A4Y9IKK0"/>
<organism evidence="2 3">
    <name type="scientific">Dysgonomonas mossii</name>
    <dbReference type="NCBI Taxonomy" id="163665"/>
    <lineage>
        <taxon>Bacteria</taxon>
        <taxon>Pseudomonadati</taxon>
        <taxon>Bacteroidota</taxon>
        <taxon>Bacteroidia</taxon>
        <taxon>Bacteroidales</taxon>
        <taxon>Dysgonomonadaceae</taxon>
        <taxon>Dysgonomonas</taxon>
    </lineage>
</organism>